<dbReference type="Proteomes" id="UP001158576">
    <property type="component" value="Chromosome 1"/>
</dbReference>
<feature type="transmembrane region" description="Helical" evidence="2">
    <location>
        <begin position="9"/>
        <end position="28"/>
    </location>
</feature>
<reference evidence="3 4" key="1">
    <citation type="submission" date="2021-04" db="EMBL/GenBank/DDBJ databases">
        <authorList>
            <person name="Bliznina A."/>
        </authorList>
    </citation>
    <scope>NUCLEOTIDE SEQUENCE [LARGE SCALE GENOMIC DNA]</scope>
</reference>
<name>A0ABN7SLW7_OIKDI</name>
<feature type="transmembrane region" description="Helical" evidence="2">
    <location>
        <begin position="181"/>
        <end position="199"/>
    </location>
</feature>
<evidence type="ECO:0000256" key="1">
    <source>
        <dbReference type="SAM" id="MobiDB-lite"/>
    </source>
</evidence>
<feature type="transmembrane region" description="Helical" evidence="2">
    <location>
        <begin position="100"/>
        <end position="123"/>
    </location>
</feature>
<evidence type="ECO:0000256" key="2">
    <source>
        <dbReference type="SAM" id="Phobius"/>
    </source>
</evidence>
<keyword evidence="4" id="KW-1185">Reference proteome</keyword>
<sequence>MGEFATGKFWTIFGPLVAFLIIGINLYFAYDIIIGFETVAAYAISGVIAVLYFSDGTRTRANESLAKHSYRHKTKKKLKRLFERSSKLVRRQIKSQPRNVAYILSLLKLALGVTGVICLSCIGKLFANEKDSWSLEIGKRMSYLYYFDVAVTGIIGILGWKYDKDLFFTSYTVACMKRIGLMLSIFAIVMNLIHFASAASQPDDVGRGVVLMLGFLVSAALFAPSIIVGHKSKEKAQKVNNSLASYKNSPVVAANFTRSRQNSPFKKQTPKSPQKLPEDPLKAKIEPLEHQVFFEGRYEYGDPGWQYENSQEPKISSKTSANI</sequence>
<feature type="transmembrane region" description="Helical" evidence="2">
    <location>
        <begin position="34"/>
        <end position="53"/>
    </location>
</feature>
<feature type="compositionally biased region" description="Polar residues" evidence="1">
    <location>
        <begin position="260"/>
        <end position="272"/>
    </location>
</feature>
<keyword evidence="2" id="KW-0472">Membrane</keyword>
<feature type="transmembrane region" description="Helical" evidence="2">
    <location>
        <begin position="143"/>
        <end position="160"/>
    </location>
</feature>
<proteinExistence type="predicted"/>
<feature type="transmembrane region" description="Helical" evidence="2">
    <location>
        <begin position="205"/>
        <end position="228"/>
    </location>
</feature>
<feature type="region of interest" description="Disordered" evidence="1">
    <location>
        <begin position="300"/>
        <end position="323"/>
    </location>
</feature>
<gene>
    <name evidence="3" type="ORF">OKIOD_LOCUS9870</name>
</gene>
<feature type="region of interest" description="Disordered" evidence="1">
    <location>
        <begin position="260"/>
        <end position="281"/>
    </location>
</feature>
<evidence type="ECO:0000313" key="4">
    <source>
        <dbReference type="Proteomes" id="UP001158576"/>
    </source>
</evidence>
<keyword evidence="2" id="KW-0812">Transmembrane</keyword>
<evidence type="ECO:0000313" key="3">
    <source>
        <dbReference type="EMBL" id="CAG5104125.1"/>
    </source>
</evidence>
<accession>A0ABN7SLW7</accession>
<dbReference type="EMBL" id="OU015566">
    <property type="protein sequence ID" value="CAG5104125.1"/>
    <property type="molecule type" value="Genomic_DNA"/>
</dbReference>
<protein>
    <submittedName>
        <fullName evidence="3">Oidioi.mRNA.OKI2018_I69.chr1.g1105.t2.cds</fullName>
    </submittedName>
</protein>
<organism evidence="3 4">
    <name type="scientific">Oikopleura dioica</name>
    <name type="common">Tunicate</name>
    <dbReference type="NCBI Taxonomy" id="34765"/>
    <lineage>
        <taxon>Eukaryota</taxon>
        <taxon>Metazoa</taxon>
        <taxon>Chordata</taxon>
        <taxon>Tunicata</taxon>
        <taxon>Appendicularia</taxon>
        <taxon>Copelata</taxon>
        <taxon>Oikopleuridae</taxon>
        <taxon>Oikopleura</taxon>
    </lineage>
</organism>
<feature type="compositionally biased region" description="Polar residues" evidence="1">
    <location>
        <begin position="307"/>
        <end position="323"/>
    </location>
</feature>
<keyword evidence="2" id="KW-1133">Transmembrane helix</keyword>